<protein>
    <submittedName>
        <fullName evidence="2">Uncharacterized protein</fullName>
    </submittedName>
</protein>
<sequence length="396" mass="45112">MPPAAQPHVERRLAARLKEWRLRPVKAAKQHCQRRRVMPPFGALVDALDGRPEFIRQIQPSQPIAQPFGHGIVEATQLVGLQQRLGICRLRCETAMACEKLPCRLQRHAALLCPHKRQPCLASDIARGTAAPALRKRLHRHRRATVAQAADEIGQTVIQQVIAGLQQRYQSRHLRMQQLLRISAARGIGIFRKPPHQPPLLLGIHAPPCVAVKPGAQGRNRLGLHIRWWQRDPHRHGIAARALVWRHQLIQLVETFLQLQKIARCQALLQISQCPSMRHGQRHRLRRERAFVRLHRETFLHVGDLQRHHMARRGIVPRPIQRHYAHGADALGWTLDSGEDGLSKKVHAANIDHRIGHADRQTDSPYGTAQRTRSGLGNSYRSVVQLERLLSSRHFS</sequence>
<feature type="compositionally biased region" description="Polar residues" evidence="1">
    <location>
        <begin position="363"/>
        <end position="375"/>
    </location>
</feature>
<dbReference type="AlphaFoldDB" id="A0A644ZUZ7"/>
<gene>
    <name evidence="2" type="ORF">SDC9_91266</name>
</gene>
<feature type="region of interest" description="Disordered" evidence="1">
    <location>
        <begin position="354"/>
        <end position="375"/>
    </location>
</feature>
<evidence type="ECO:0000256" key="1">
    <source>
        <dbReference type="SAM" id="MobiDB-lite"/>
    </source>
</evidence>
<evidence type="ECO:0000313" key="2">
    <source>
        <dbReference type="EMBL" id="MPM44587.1"/>
    </source>
</evidence>
<accession>A0A644ZUZ7</accession>
<reference evidence="2" key="1">
    <citation type="submission" date="2019-08" db="EMBL/GenBank/DDBJ databases">
        <authorList>
            <person name="Kucharzyk K."/>
            <person name="Murdoch R.W."/>
            <person name="Higgins S."/>
            <person name="Loffler F."/>
        </authorList>
    </citation>
    <scope>NUCLEOTIDE SEQUENCE</scope>
</reference>
<name>A0A644ZUZ7_9ZZZZ</name>
<comment type="caution">
    <text evidence="2">The sequence shown here is derived from an EMBL/GenBank/DDBJ whole genome shotgun (WGS) entry which is preliminary data.</text>
</comment>
<proteinExistence type="predicted"/>
<organism evidence="2">
    <name type="scientific">bioreactor metagenome</name>
    <dbReference type="NCBI Taxonomy" id="1076179"/>
    <lineage>
        <taxon>unclassified sequences</taxon>
        <taxon>metagenomes</taxon>
        <taxon>ecological metagenomes</taxon>
    </lineage>
</organism>
<dbReference type="EMBL" id="VSSQ01010533">
    <property type="protein sequence ID" value="MPM44587.1"/>
    <property type="molecule type" value="Genomic_DNA"/>
</dbReference>